<evidence type="ECO:0000313" key="2">
    <source>
        <dbReference type="EMBL" id="KMO71381.1"/>
    </source>
</evidence>
<dbReference type="EMBL" id="JYNU01000041">
    <property type="protein sequence ID" value="KMO71381.1"/>
    <property type="molecule type" value="Genomic_DNA"/>
</dbReference>
<dbReference type="AlphaFoldDB" id="A0A0J6YEV8"/>
<reference evidence="2 3" key="1">
    <citation type="journal article" date="2015" name="Genome Biol. Evol.">
        <title>Characterization of Three Mycobacterium spp. with Potential Use in Bioremediation by Genome Sequencing and Comparative Genomics.</title>
        <authorList>
            <person name="Das S."/>
            <person name="Pettersson B.M."/>
            <person name="Behra P.R."/>
            <person name="Ramesh M."/>
            <person name="Dasgupta S."/>
            <person name="Bhattacharya A."/>
            <person name="Kirsebom L.A."/>
        </authorList>
    </citation>
    <scope>NUCLEOTIDE SEQUENCE [LARGE SCALE GENOMIC DNA]</scope>
    <source>
        <strain evidence="2 3">DSM 44075</strain>
    </source>
</reference>
<evidence type="ECO:0000313" key="3">
    <source>
        <dbReference type="Proteomes" id="UP000036313"/>
    </source>
</evidence>
<protein>
    <submittedName>
        <fullName evidence="2">Uncharacterized protein</fullName>
    </submittedName>
</protein>
<sequence length="119" mass="13532">MQLVEEPEAILRERHRDAVGARPGDERITLSAATVESSGQRGDRRCLEQRTHTDVGVEARIDRRDRAHRQDAVPAEVEERVVDTDARHAQQPREDAYQYLLYRSRGSSIVTGVGEVGWR</sequence>
<accession>A0A0J6YEV8</accession>
<proteinExistence type="predicted"/>
<name>A0A0J6YEV8_9MYCO</name>
<organism evidence="2 3">
    <name type="scientific">Mycolicibacterium obuense</name>
    <dbReference type="NCBI Taxonomy" id="1807"/>
    <lineage>
        <taxon>Bacteria</taxon>
        <taxon>Bacillati</taxon>
        <taxon>Actinomycetota</taxon>
        <taxon>Actinomycetes</taxon>
        <taxon>Mycobacteriales</taxon>
        <taxon>Mycobacteriaceae</taxon>
        <taxon>Mycolicibacterium</taxon>
    </lineage>
</organism>
<dbReference type="Proteomes" id="UP000036313">
    <property type="component" value="Unassembled WGS sequence"/>
</dbReference>
<comment type="caution">
    <text evidence="2">The sequence shown here is derived from an EMBL/GenBank/DDBJ whole genome shotgun (WGS) entry which is preliminary data.</text>
</comment>
<feature type="region of interest" description="Disordered" evidence="1">
    <location>
        <begin position="65"/>
        <end position="90"/>
    </location>
</feature>
<gene>
    <name evidence="2" type="ORF">MOBUDSM44075_04213</name>
</gene>
<evidence type="ECO:0000256" key="1">
    <source>
        <dbReference type="SAM" id="MobiDB-lite"/>
    </source>
</evidence>